<dbReference type="InterPro" id="IPR000424">
    <property type="entry name" value="Primosome_PriB/ssb"/>
</dbReference>
<dbReference type="PROSITE" id="PS50935">
    <property type="entry name" value="SSB"/>
    <property type="match status" value="1"/>
</dbReference>
<proteinExistence type="predicted"/>
<dbReference type="RefSeq" id="WP_407705901.1">
    <property type="nucleotide sequence ID" value="NZ_BSBI01000002.1"/>
</dbReference>
<feature type="compositionally biased region" description="Basic and acidic residues" evidence="3">
    <location>
        <begin position="145"/>
        <end position="162"/>
    </location>
</feature>
<dbReference type="Pfam" id="PF00436">
    <property type="entry name" value="SSB"/>
    <property type="match status" value="1"/>
</dbReference>
<evidence type="ECO:0000313" key="5">
    <source>
        <dbReference type="Proteomes" id="UP001291653"/>
    </source>
</evidence>
<accession>A0ABQ5NTE5</accession>
<protein>
    <submittedName>
        <fullName evidence="4">Single-stranded DNA-binding protein</fullName>
    </submittedName>
</protein>
<gene>
    <name evidence="4" type="ORF">SYYSPA8_05125</name>
</gene>
<sequence length="244" mass="25538">MHSDPMVTLVGNAATQVEFRETATGGMARFRLAVTPRRWDRRRETWTDGNTSFYTVFAWRNLARNLAGSVAVGEPLLVHGRLRVREGDGEGQREGGEADQSWVRRRTSVEVEAVSVGHDLTRGTAAFRRAPKSGPQSVDQLPGRPVDHPPGHAADHPPDTVADRAQGPSVEAGAWPPRAGGLPGAEPEAPVKSLAAAVDFRAGGPLEPMAESGAVPGPGAAGGAFPGHAAEGSDGGSRAVEPPF</sequence>
<evidence type="ECO:0000256" key="2">
    <source>
        <dbReference type="PROSITE-ProRule" id="PRU00252"/>
    </source>
</evidence>
<feature type="region of interest" description="Disordered" evidence="3">
    <location>
        <begin position="114"/>
        <end position="188"/>
    </location>
</feature>
<organism evidence="4 5">
    <name type="scientific">Streptomyces yaizuensis</name>
    <dbReference type="NCBI Taxonomy" id="2989713"/>
    <lineage>
        <taxon>Bacteria</taxon>
        <taxon>Bacillati</taxon>
        <taxon>Actinomycetota</taxon>
        <taxon>Actinomycetes</taxon>
        <taxon>Kitasatosporales</taxon>
        <taxon>Streptomycetaceae</taxon>
        <taxon>Streptomyces</taxon>
    </lineage>
</organism>
<dbReference type="InterPro" id="IPR012340">
    <property type="entry name" value="NA-bd_OB-fold"/>
</dbReference>
<reference evidence="4 5" key="1">
    <citation type="submission" date="2022-10" db="EMBL/GenBank/DDBJ databases">
        <title>Draft genome sequence of Streptomyces sp. YSPA8.</title>
        <authorList>
            <person name="Moriuchi R."/>
            <person name="Dohra H."/>
            <person name="Yamamura H."/>
            <person name="Kodani S."/>
        </authorList>
    </citation>
    <scope>NUCLEOTIDE SEQUENCE [LARGE SCALE GENOMIC DNA]</scope>
    <source>
        <strain evidence="4 5">YSPA8</strain>
    </source>
</reference>
<dbReference type="Gene3D" id="2.40.50.140">
    <property type="entry name" value="Nucleic acid-binding proteins"/>
    <property type="match status" value="1"/>
</dbReference>
<name>A0ABQ5NTE5_9ACTN</name>
<keyword evidence="1 2" id="KW-0238">DNA-binding</keyword>
<evidence type="ECO:0000256" key="3">
    <source>
        <dbReference type="SAM" id="MobiDB-lite"/>
    </source>
</evidence>
<evidence type="ECO:0000313" key="4">
    <source>
        <dbReference type="EMBL" id="GLF93644.1"/>
    </source>
</evidence>
<dbReference type="CDD" id="cd04496">
    <property type="entry name" value="SSB_OBF"/>
    <property type="match status" value="1"/>
</dbReference>
<dbReference type="GO" id="GO:0003677">
    <property type="term" value="F:DNA binding"/>
    <property type="evidence" value="ECO:0007669"/>
    <property type="project" value="UniProtKB-KW"/>
</dbReference>
<comment type="caution">
    <text evidence="4">The sequence shown here is derived from an EMBL/GenBank/DDBJ whole genome shotgun (WGS) entry which is preliminary data.</text>
</comment>
<keyword evidence="5" id="KW-1185">Reference proteome</keyword>
<dbReference type="EMBL" id="BSBI01000002">
    <property type="protein sequence ID" value="GLF93644.1"/>
    <property type="molecule type" value="Genomic_DNA"/>
</dbReference>
<dbReference type="Proteomes" id="UP001291653">
    <property type="component" value="Unassembled WGS sequence"/>
</dbReference>
<evidence type="ECO:0000256" key="1">
    <source>
        <dbReference type="ARBA" id="ARBA00023125"/>
    </source>
</evidence>
<feature type="region of interest" description="Disordered" evidence="3">
    <location>
        <begin position="204"/>
        <end position="244"/>
    </location>
</feature>
<dbReference type="SUPFAM" id="SSF50249">
    <property type="entry name" value="Nucleic acid-binding proteins"/>
    <property type="match status" value="1"/>
</dbReference>